<dbReference type="AlphaFoldDB" id="A0AAD6TYX6"/>
<name>A0AAD6TYX6_9AGAR</name>
<dbReference type="EMBL" id="JARJCN010000038">
    <property type="protein sequence ID" value="KAJ7084480.1"/>
    <property type="molecule type" value="Genomic_DNA"/>
</dbReference>
<evidence type="ECO:0000256" key="1">
    <source>
        <dbReference type="ARBA" id="ARBA00010954"/>
    </source>
</evidence>
<evidence type="ECO:0000313" key="2">
    <source>
        <dbReference type="EMBL" id="KAJ7084480.1"/>
    </source>
</evidence>
<dbReference type="Proteomes" id="UP001222325">
    <property type="component" value="Unassembled WGS sequence"/>
</dbReference>
<dbReference type="Pfam" id="PF05794">
    <property type="entry name" value="Tcp11"/>
    <property type="match status" value="1"/>
</dbReference>
<accession>A0AAD6TYX6</accession>
<comment type="similarity">
    <text evidence="1">Belongs to the TCP11 family.</text>
</comment>
<gene>
    <name evidence="2" type="ORF">B0H15DRAFT_784304</name>
</gene>
<reference evidence="2" key="1">
    <citation type="submission" date="2023-03" db="EMBL/GenBank/DDBJ databases">
        <title>Massive genome expansion in bonnet fungi (Mycena s.s.) driven by repeated elements and novel gene families across ecological guilds.</title>
        <authorList>
            <consortium name="Lawrence Berkeley National Laboratory"/>
            <person name="Harder C.B."/>
            <person name="Miyauchi S."/>
            <person name="Viragh M."/>
            <person name="Kuo A."/>
            <person name="Thoen E."/>
            <person name="Andreopoulos B."/>
            <person name="Lu D."/>
            <person name="Skrede I."/>
            <person name="Drula E."/>
            <person name="Henrissat B."/>
            <person name="Morin E."/>
            <person name="Kohler A."/>
            <person name="Barry K."/>
            <person name="LaButti K."/>
            <person name="Morin E."/>
            <person name="Salamov A."/>
            <person name="Lipzen A."/>
            <person name="Mereny Z."/>
            <person name="Hegedus B."/>
            <person name="Baldrian P."/>
            <person name="Stursova M."/>
            <person name="Weitz H."/>
            <person name="Taylor A."/>
            <person name="Grigoriev I.V."/>
            <person name="Nagy L.G."/>
            <person name="Martin F."/>
            <person name="Kauserud H."/>
        </authorList>
    </citation>
    <scope>NUCLEOTIDE SEQUENCE</scope>
    <source>
        <strain evidence="2">CBHHK173m</strain>
    </source>
</reference>
<sequence>MNIEFKIDKLPIQMVESLNQTYLLHLLATEEETVIPSGKSLLSLLSMAPSHLNSQSEQAAPLHDRVEQAIHSAFWKQALESLLDPTPSIQIERLKGLLSDVREAIAPLFPKTHPILATLATVPPTASPLISISLLFKDVLKSLRERAAPVRDSIIDGLLADLDAPLSPSTSPSSLSSATTPPSPLLVVNTTKSIMALADSMKADISQFYSQFSPGSMTDTQLRDVVKQQAKKREKELVLDIWGENGHDGQQRVQSLWRAWVNELQDVSNVQSEDRWTLRLVQALGSTTAVSCIIPELASRDNLPPDSTHDNRLPPQFFFAVPRLLYAQNYLQALVVAASLRSLTHLPPLAHDDSKGHDFMERVWTLLKAEIDDEDPSARPTKVINFADEVVRARQLASTPDENEEVQLRAAVDRTLRYEDPVFLLLHKRLLAALAHHLDEPKSQRNISGQVPAALRTGRAGKLPRLAFAGENEPRSKIVVKGFEDPILIRGISDVFEKVYQHAHWADTVWSSK</sequence>
<keyword evidence="3" id="KW-1185">Reference proteome</keyword>
<organism evidence="2 3">
    <name type="scientific">Mycena belliarum</name>
    <dbReference type="NCBI Taxonomy" id="1033014"/>
    <lineage>
        <taxon>Eukaryota</taxon>
        <taxon>Fungi</taxon>
        <taxon>Dikarya</taxon>
        <taxon>Basidiomycota</taxon>
        <taxon>Agaricomycotina</taxon>
        <taxon>Agaricomycetes</taxon>
        <taxon>Agaricomycetidae</taxon>
        <taxon>Agaricales</taxon>
        <taxon>Marasmiineae</taxon>
        <taxon>Mycenaceae</taxon>
        <taxon>Mycena</taxon>
    </lineage>
</organism>
<protein>
    <submittedName>
        <fullName evidence="2">Uncharacterized protein</fullName>
    </submittedName>
</protein>
<evidence type="ECO:0000313" key="3">
    <source>
        <dbReference type="Proteomes" id="UP001222325"/>
    </source>
</evidence>
<comment type="caution">
    <text evidence="2">The sequence shown here is derived from an EMBL/GenBank/DDBJ whole genome shotgun (WGS) entry which is preliminary data.</text>
</comment>
<proteinExistence type="inferred from homology"/>
<dbReference type="InterPro" id="IPR008862">
    <property type="entry name" value="Tcp11"/>
</dbReference>